<dbReference type="PANTHER" id="PTHR32309:SF13">
    <property type="entry name" value="FERRIC ENTEROBACTIN TRANSPORT PROTEIN FEPE"/>
    <property type="match status" value="1"/>
</dbReference>
<keyword evidence="2" id="KW-0812">Transmembrane</keyword>
<keyword evidence="2" id="KW-1133">Transmembrane helix</keyword>
<evidence type="ECO:0000313" key="3">
    <source>
        <dbReference type="EMBL" id="SEF49457.1"/>
    </source>
</evidence>
<dbReference type="RefSeq" id="WP_036911294.1">
    <property type="nucleotide sequence ID" value="NZ_FNUV01000001.1"/>
</dbReference>
<gene>
    <name evidence="3" type="ORF">SAMN05216354_0666</name>
</gene>
<sequence>MEEQKNNALDSQEQKTNAQKILAAMKKRKKLYYKTLPAAFIVGCLVTMGLPDYYRAEVMLAPETASSGSMGALASIANSFGVNIGGSSKSGDAITPSLYPELMSSVAFKTSLFDIKVQKDGDDRVMTYYDYLDNEQKSPWWTEAQKAFFGLFKSKKADEPEKKEKVDPFRLTGAQRSIMNAIGGSIDCTIEKRSDVITIKVTDQDPLVAATIADSVRVRLQGALTDYRTQKARHDLAYVESLHKDAKVKYERICDIYADFMDSNQNVVLESARLKQNKLENEMQLLYNNYNALCAQLLAAKAKVQEDTPAFTILQNATVPPVKAGPKRSRIVMIFVLLVFLCTTTWILYEEGELKPLLGLEKK</sequence>
<reference evidence="3 4" key="1">
    <citation type="submission" date="2016-10" db="EMBL/GenBank/DDBJ databases">
        <authorList>
            <person name="de Groot N.N."/>
        </authorList>
    </citation>
    <scope>NUCLEOTIDE SEQUENCE [LARGE SCALE GENOMIC DNA]</scope>
    <source>
        <strain evidence="3 4">AR32</strain>
    </source>
</reference>
<feature type="transmembrane region" description="Helical" evidence="2">
    <location>
        <begin position="31"/>
        <end position="50"/>
    </location>
</feature>
<dbReference type="InterPro" id="IPR050445">
    <property type="entry name" value="Bact_polysacc_biosynth/exp"/>
</dbReference>
<evidence type="ECO:0000313" key="4">
    <source>
        <dbReference type="Proteomes" id="UP000236735"/>
    </source>
</evidence>
<feature type="coiled-coil region" evidence="1">
    <location>
        <begin position="269"/>
        <end position="296"/>
    </location>
</feature>
<organism evidence="3 4">
    <name type="scientific">Xylanibacter ruminicola</name>
    <name type="common">Prevotella ruminicola</name>
    <dbReference type="NCBI Taxonomy" id="839"/>
    <lineage>
        <taxon>Bacteria</taxon>
        <taxon>Pseudomonadati</taxon>
        <taxon>Bacteroidota</taxon>
        <taxon>Bacteroidia</taxon>
        <taxon>Bacteroidales</taxon>
        <taxon>Prevotellaceae</taxon>
        <taxon>Xylanibacter</taxon>
    </lineage>
</organism>
<dbReference type="PANTHER" id="PTHR32309">
    <property type="entry name" value="TYROSINE-PROTEIN KINASE"/>
    <property type="match status" value="1"/>
</dbReference>
<protein>
    <submittedName>
        <fullName evidence="3">Chain length determinant protein</fullName>
    </submittedName>
</protein>
<feature type="transmembrane region" description="Helical" evidence="2">
    <location>
        <begin position="331"/>
        <end position="349"/>
    </location>
</feature>
<proteinExistence type="predicted"/>
<dbReference type="GO" id="GO:0004713">
    <property type="term" value="F:protein tyrosine kinase activity"/>
    <property type="evidence" value="ECO:0007669"/>
    <property type="project" value="TreeGrafter"/>
</dbReference>
<dbReference type="GeneID" id="32574099"/>
<dbReference type="AlphaFoldDB" id="A0A1H5SI86"/>
<dbReference type="EMBL" id="FNUV01000001">
    <property type="protein sequence ID" value="SEF49457.1"/>
    <property type="molecule type" value="Genomic_DNA"/>
</dbReference>
<keyword evidence="1" id="KW-0175">Coiled coil</keyword>
<keyword evidence="2" id="KW-0472">Membrane</keyword>
<dbReference type="GO" id="GO:0005886">
    <property type="term" value="C:plasma membrane"/>
    <property type="evidence" value="ECO:0007669"/>
    <property type="project" value="TreeGrafter"/>
</dbReference>
<dbReference type="Proteomes" id="UP000236735">
    <property type="component" value="Unassembled WGS sequence"/>
</dbReference>
<name>A0A1H5SI86_XYLRU</name>
<accession>A0A1H5SI86</accession>
<evidence type="ECO:0000256" key="1">
    <source>
        <dbReference type="SAM" id="Coils"/>
    </source>
</evidence>
<evidence type="ECO:0000256" key="2">
    <source>
        <dbReference type="SAM" id="Phobius"/>
    </source>
</evidence>